<gene>
    <name evidence="1" type="ORF">BDV38DRAFT_277529</name>
</gene>
<proteinExistence type="predicted"/>
<organism evidence="1 2">
    <name type="scientific">Aspergillus pseudotamarii</name>
    <dbReference type="NCBI Taxonomy" id="132259"/>
    <lineage>
        <taxon>Eukaryota</taxon>
        <taxon>Fungi</taxon>
        <taxon>Dikarya</taxon>
        <taxon>Ascomycota</taxon>
        <taxon>Pezizomycotina</taxon>
        <taxon>Eurotiomycetes</taxon>
        <taxon>Eurotiomycetidae</taxon>
        <taxon>Eurotiales</taxon>
        <taxon>Aspergillaceae</taxon>
        <taxon>Aspergillus</taxon>
        <taxon>Aspergillus subgen. Circumdati</taxon>
    </lineage>
</organism>
<dbReference type="OrthoDB" id="419183at2759"/>
<keyword evidence="2" id="KW-1185">Reference proteome</keyword>
<dbReference type="GeneID" id="43642721"/>
<evidence type="ECO:0000313" key="1">
    <source>
        <dbReference type="EMBL" id="KAE8143514.1"/>
    </source>
</evidence>
<dbReference type="InterPro" id="IPR015928">
    <property type="entry name" value="Aconitase/3IPM_dehydase_swvl"/>
</dbReference>
<accession>A0A5N6TAX0</accession>
<dbReference type="SUPFAM" id="SSF52016">
    <property type="entry name" value="LeuD/IlvD-like"/>
    <property type="match status" value="1"/>
</dbReference>
<protein>
    <recommendedName>
        <fullName evidence="3">Aconitase A/isopropylmalate dehydratase small subunit swivel domain-containing protein</fullName>
    </recommendedName>
</protein>
<evidence type="ECO:0008006" key="3">
    <source>
        <dbReference type="Google" id="ProtNLM"/>
    </source>
</evidence>
<dbReference type="Proteomes" id="UP000325672">
    <property type="component" value="Unassembled WGS sequence"/>
</dbReference>
<reference evidence="1 2" key="1">
    <citation type="submission" date="2019-04" db="EMBL/GenBank/DDBJ databases">
        <title>Friends and foes A comparative genomics study of 23 Aspergillus species from section Flavi.</title>
        <authorList>
            <consortium name="DOE Joint Genome Institute"/>
            <person name="Kjaerbolling I."/>
            <person name="Vesth T."/>
            <person name="Frisvad J.C."/>
            <person name="Nybo J.L."/>
            <person name="Theobald S."/>
            <person name="Kildgaard S."/>
            <person name="Isbrandt T."/>
            <person name="Kuo A."/>
            <person name="Sato A."/>
            <person name="Lyhne E.K."/>
            <person name="Kogle M.E."/>
            <person name="Wiebenga A."/>
            <person name="Kun R.S."/>
            <person name="Lubbers R.J."/>
            <person name="Makela M.R."/>
            <person name="Barry K."/>
            <person name="Chovatia M."/>
            <person name="Clum A."/>
            <person name="Daum C."/>
            <person name="Haridas S."/>
            <person name="He G."/>
            <person name="LaButti K."/>
            <person name="Lipzen A."/>
            <person name="Mondo S."/>
            <person name="Riley R."/>
            <person name="Salamov A."/>
            <person name="Simmons B.A."/>
            <person name="Magnuson J.K."/>
            <person name="Henrissat B."/>
            <person name="Mortensen U.H."/>
            <person name="Larsen T.O."/>
            <person name="Devries R.P."/>
            <person name="Grigoriev I.V."/>
            <person name="Machida M."/>
            <person name="Baker S.E."/>
            <person name="Andersen M.R."/>
        </authorList>
    </citation>
    <scope>NUCLEOTIDE SEQUENCE [LARGE SCALE GENOMIC DNA]</scope>
    <source>
        <strain evidence="1 2">CBS 117625</strain>
    </source>
</reference>
<name>A0A5N6TAX0_ASPPS</name>
<sequence length="139" mass="15677">MYFEGCGVKCIIAENFAFIFQRNMPNLGLLGITMPERSFHAAVEDGADITIDFNDRIIDMDGQTFRFNLNPMERALFHHGGIAFACRRSDSKLFEAMTEGKSMGLTPDNGIKQSADSYPELQSWESELFASFVHQYAFA</sequence>
<evidence type="ECO:0000313" key="2">
    <source>
        <dbReference type="Proteomes" id="UP000325672"/>
    </source>
</evidence>
<dbReference type="Gene3D" id="3.20.19.10">
    <property type="entry name" value="Aconitase, domain 4"/>
    <property type="match status" value="1"/>
</dbReference>
<dbReference type="RefSeq" id="XP_031919577.1">
    <property type="nucleotide sequence ID" value="XM_032058511.1"/>
</dbReference>
<dbReference type="AlphaFoldDB" id="A0A5N6TAX0"/>
<dbReference type="EMBL" id="ML743552">
    <property type="protein sequence ID" value="KAE8143514.1"/>
    <property type="molecule type" value="Genomic_DNA"/>
</dbReference>